<dbReference type="GO" id="GO:0000976">
    <property type="term" value="F:transcription cis-regulatory region binding"/>
    <property type="evidence" value="ECO:0007669"/>
    <property type="project" value="TreeGrafter"/>
</dbReference>
<evidence type="ECO:0000259" key="3">
    <source>
        <dbReference type="PROSITE" id="PS50977"/>
    </source>
</evidence>
<dbReference type="EMBL" id="CP037867">
    <property type="protein sequence ID" value="QBM26201.1"/>
    <property type="molecule type" value="Genomic_DNA"/>
</dbReference>
<evidence type="ECO:0000256" key="2">
    <source>
        <dbReference type="PROSITE-ProRule" id="PRU00335"/>
    </source>
</evidence>
<reference evidence="4 5" key="1">
    <citation type="submission" date="2019-03" db="EMBL/GenBank/DDBJ databases">
        <authorList>
            <person name="Sebastian G."/>
            <person name="Baumann P."/>
            <person name="Ruckert C."/>
            <person name="Kalinowski J."/>
            <person name="Nebel B."/>
            <person name="Takors R."/>
            <person name="Blombach B."/>
        </authorList>
    </citation>
    <scope>NUCLEOTIDE SEQUENCE [LARGE SCALE GENOMIC DNA]</scope>
    <source>
        <strain evidence="4 5">DSM 1084</strain>
    </source>
</reference>
<dbReference type="Pfam" id="PF17939">
    <property type="entry name" value="TetR_C_30"/>
    <property type="match status" value="1"/>
</dbReference>
<organism evidence="4 5">
    <name type="scientific">Hydrogenophaga pseudoflava</name>
    <name type="common">Pseudomonas carboxydoflava</name>
    <dbReference type="NCBI Taxonomy" id="47421"/>
    <lineage>
        <taxon>Bacteria</taxon>
        <taxon>Pseudomonadati</taxon>
        <taxon>Pseudomonadota</taxon>
        <taxon>Betaproteobacteria</taxon>
        <taxon>Burkholderiales</taxon>
        <taxon>Comamonadaceae</taxon>
        <taxon>Hydrogenophaga</taxon>
    </lineage>
</organism>
<feature type="DNA-binding region" description="H-T-H motif" evidence="2">
    <location>
        <begin position="44"/>
        <end position="63"/>
    </location>
</feature>
<dbReference type="PANTHER" id="PTHR30055">
    <property type="entry name" value="HTH-TYPE TRANSCRIPTIONAL REGULATOR RUTR"/>
    <property type="match status" value="1"/>
</dbReference>
<name>A0A4P6WXW9_HYDPS</name>
<evidence type="ECO:0000313" key="5">
    <source>
        <dbReference type="Proteomes" id="UP000293912"/>
    </source>
</evidence>
<dbReference type="AlphaFoldDB" id="A0A4P6WXW9"/>
<dbReference type="PANTHER" id="PTHR30055:SF235">
    <property type="entry name" value="TRANSCRIPTIONAL REGULATORY PROTEIN"/>
    <property type="match status" value="1"/>
</dbReference>
<dbReference type="InterPro" id="IPR041586">
    <property type="entry name" value="PsrA_TetR_C"/>
</dbReference>
<evidence type="ECO:0000256" key="1">
    <source>
        <dbReference type="ARBA" id="ARBA00023125"/>
    </source>
</evidence>
<dbReference type="GO" id="GO:0003700">
    <property type="term" value="F:DNA-binding transcription factor activity"/>
    <property type="evidence" value="ECO:0007669"/>
    <property type="project" value="TreeGrafter"/>
</dbReference>
<dbReference type="InterPro" id="IPR009057">
    <property type="entry name" value="Homeodomain-like_sf"/>
</dbReference>
<dbReference type="InterPro" id="IPR001647">
    <property type="entry name" value="HTH_TetR"/>
</dbReference>
<proteinExistence type="predicted"/>
<feature type="domain" description="HTH tetR-type" evidence="3">
    <location>
        <begin position="21"/>
        <end position="81"/>
    </location>
</feature>
<keyword evidence="5" id="KW-1185">Reference proteome</keyword>
<dbReference type="KEGG" id="hpse:HPF_00830"/>
<dbReference type="RefSeq" id="WP_133155462.1">
    <property type="nucleotide sequence ID" value="NZ_CP037867.1"/>
</dbReference>
<dbReference type="InterPro" id="IPR050109">
    <property type="entry name" value="HTH-type_TetR-like_transc_reg"/>
</dbReference>
<dbReference type="Gene3D" id="1.10.357.10">
    <property type="entry name" value="Tetracycline Repressor, domain 2"/>
    <property type="match status" value="1"/>
</dbReference>
<dbReference type="InterPro" id="IPR036271">
    <property type="entry name" value="Tet_transcr_reg_TetR-rel_C_sf"/>
</dbReference>
<dbReference type="SUPFAM" id="SSF48498">
    <property type="entry name" value="Tetracyclin repressor-like, C-terminal domain"/>
    <property type="match status" value="1"/>
</dbReference>
<gene>
    <name evidence="4" type="ORF">HPF_00830</name>
</gene>
<dbReference type="PROSITE" id="PS50977">
    <property type="entry name" value="HTH_TETR_2"/>
    <property type="match status" value="1"/>
</dbReference>
<accession>A0A4P6WXW9</accession>
<evidence type="ECO:0000313" key="4">
    <source>
        <dbReference type="EMBL" id="QBM26201.1"/>
    </source>
</evidence>
<dbReference type="Pfam" id="PF00440">
    <property type="entry name" value="TetR_N"/>
    <property type="match status" value="1"/>
</dbReference>
<sequence precursor="true">MVTGSTPARSKPATTRGAVRPDRQHAILLAAEKLFAQHGYHGVTIRQIAEEAGVPLALVGYYYGPKHELFHAIFAHWNQTIEERLTALDAASGDPGDPDTLNRIIEAFVRPVIRLRHSEEGFYYAQLVGRELAYGSEEADRVLREFFDPLAHRFIEALRTVFQTASLADVAWAYQFALGALLHHLVDDRVHRLSQGQSLAGDPAAADRLVRFIVGGLRAALPAPPVPAPPKTAPPSRRRHT</sequence>
<keyword evidence="1 2" id="KW-0238">DNA-binding</keyword>
<dbReference type="SUPFAM" id="SSF46689">
    <property type="entry name" value="Homeodomain-like"/>
    <property type="match status" value="1"/>
</dbReference>
<protein>
    <submittedName>
        <fullName evidence="4">Putative DNA-binding transcriptional regulator</fullName>
    </submittedName>
</protein>
<dbReference type="PRINTS" id="PR00455">
    <property type="entry name" value="HTHTETR"/>
</dbReference>
<dbReference type="Proteomes" id="UP000293912">
    <property type="component" value="Chromosome"/>
</dbReference>